<evidence type="ECO:0000313" key="2">
    <source>
        <dbReference type="Proteomes" id="UP001224392"/>
    </source>
</evidence>
<keyword evidence="2" id="KW-1185">Reference proteome</keyword>
<name>A0ABQ6LWQ7_9GAMM</name>
<organism evidence="1 2">
    <name type="scientific">Biformimicrobium ophioploci</name>
    <dbReference type="NCBI Taxonomy" id="3036711"/>
    <lineage>
        <taxon>Bacteria</taxon>
        <taxon>Pseudomonadati</taxon>
        <taxon>Pseudomonadota</taxon>
        <taxon>Gammaproteobacteria</taxon>
        <taxon>Cellvibrionales</taxon>
        <taxon>Microbulbiferaceae</taxon>
        <taxon>Biformimicrobium</taxon>
    </lineage>
</organism>
<accession>A0ABQ6LWQ7</accession>
<dbReference type="EMBL" id="BSYJ01000002">
    <property type="protein sequence ID" value="GMG86494.1"/>
    <property type="molecule type" value="Genomic_DNA"/>
</dbReference>
<gene>
    <name evidence="1" type="ORF">MNKW57_08150</name>
</gene>
<sequence length="124" mass="14062">MLDTTAVFAQMQLRNRLNRPVSVGYRLVVRDGHNTLFIHSEETAARISKNFEAFAGQLVRALELDPLCTDIVELRQSGEEPRWYRWQVRWVATAPVECIAEEVSAASARRHLTALLQVQEEAAA</sequence>
<reference evidence="1 2" key="1">
    <citation type="submission" date="2023-04" db="EMBL/GenBank/DDBJ databases">
        <title>Marinobulbifer ophiurae gen. nov., sp. Nov., isolate from tissue of brittle star Ophioplocus japonicus.</title>
        <authorList>
            <person name="Kawano K."/>
            <person name="Sawayama S."/>
            <person name="Nakagawa S."/>
        </authorList>
    </citation>
    <scope>NUCLEOTIDE SEQUENCE [LARGE SCALE GENOMIC DNA]</scope>
    <source>
        <strain evidence="1 2">NKW57</strain>
    </source>
</reference>
<comment type="caution">
    <text evidence="1">The sequence shown here is derived from an EMBL/GenBank/DDBJ whole genome shotgun (WGS) entry which is preliminary data.</text>
</comment>
<proteinExistence type="predicted"/>
<dbReference type="Proteomes" id="UP001224392">
    <property type="component" value="Unassembled WGS sequence"/>
</dbReference>
<protein>
    <submittedName>
        <fullName evidence="1">Uncharacterized protein</fullName>
    </submittedName>
</protein>
<evidence type="ECO:0000313" key="1">
    <source>
        <dbReference type="EMBL" id="GMG86494.1"/>
    </source>
</evidence>
<dbReference type="RefSeq" id="WP_285763028.1">
    <property type="nucleotide sequence ID" value="NZ_BSYJ01000002.1"/>
</dbReference>